<evidence type="ECO:0000313" key="2">
    <source>
        <dbReference type="Proteomes" id="UP000269396"/>
    </source>
</evidence>
<organism evidence="1 2">
    <name type="scientific">Schistosoma mattheei</name>
    <dbReference type="NCBI Taxonomy" id="31246"/>
    <lineage>
        <taxon>Eukaryota</taxon>
        <taxon>Metazoa</taxon>
        <taxon>Spiralia</taxon>
        <taxon>Lophotrochozoa</taxon>
        <taxon>Platyhelminthes</taxon>
        <taxon>Trematoda</taxon>
        <taxon>Digenea</taxon>
        <taxon>Strigeidida</taxon>
        <taxon>Schistosomatoidea</taxon>
        <taxon>Schistosomatidae</taxon>
        <taxon>Schistosoma</taxon>
    </lineage>
</organism>
<proteinExistence type="predicted"/>
<accession>A0A183Q5P9</accession>
<name>A0A183Q5P9_9TREM</name>
<evidence type="ECO:0000313" key="1">
    <source>
        <dbReference type="EMBL" id="VDP86047.1"/>
    </source>
</evidence>
<protein>
    <submittedName>
        <fullName evidence="1">Uncharacterized protein</fullName>
    </submittedName>
</protein>
<keyword evidence="2" id="KW-1185">Reference proteome</keyword>
<dbReference type="Proteomes" id="UP000269396">
    <property type="component" value="Unassembled WGS sequence"/>
</dbReference>
<sequence>MSTHASMNSITNTPSQQIELSQSHTEYEVAIQAVMEILQEYDR</sequence>
<reference evidence="1 2" key="1">
    <citation type="submission" date="2018-11" db="EMBL/GenBank/DDBJ databases">
        <authorList>
            <consortium name="Pathogen Informatics"/>
        </authorList>
    </citation>
    <scope>NUCLEOTIDE SEQUENCE [LARGE SCALE GENOMIC DNA]</scope>
    <source>
        <strain>Denwood</strain>
        <strain evidence="2">Zambia</strain>
    </source>
</reference>
<dbReference type="EMBL" id="UZAL01049117">
    <property type="protein sequence ID" value="VDP86047.1"/>
    <property type="molecule type" value="Genomic_DNA"/>
</dbReference>
<dbReference type="AlphaFoldDB" id="A0A183Q5P9"/>
<dbReference type="STRING" id="31246.A0A183Q5P9"/>
<gene>
    <name evidence="1" type="ORF">SMTD_LOCUS21935</name>
</gene>